<protein>
    <submittedName>
        <fullName evidence="3">ABC transporter substrate-binding protein</fullName>
    </submittedName>
</protein>
<dbReference type="SUPFAM" id="SSF53850">
    <property type="entry name" value="Periplasmic binding protein-like II"/>
    <property type="match status" value="1"/>
</dbReference>
<dbReference type="InterPro" id="IPR015168">
    <property type="entry name" value="SsuA/THI5"/>
</dbReference>
<evidence type="ECO:0000313" key="3">
    <source>
        <dbReference type="EMBL" id="ROZ86445.1"/>
    </source>
</evidence>
<accession>A0ABX9XMP3</accession>
<name>A0ABX9XMP3_9PSED</name>
<dbReference type="Pfam" id="PF09084">
    <property type="entry name" value="NMT1"/>
    <property type="match status" value="1"/>
</dbReference>
<proteinExistence type="predicted"/>
<dbReference type="EMBL" id="RKKU01000005">
    <property type="protein sequence ID" value="ROZ86445.1"/>
    <property type="molecule type" value="Genomic_DNA"/>
</dbReference>
<feature type="chain" id="PRO_5045777614" evidence="1">
    <location>
        <begin position="36"/>
        <end position="340"/>
    </location>
</feature>
<comment type="caution">
    <text evidence="3">The sequence shown here is derived from an EMBL/GenBank/DDBJ whole genome shotgun (WGS) entry which is preliminary data.</text>
</comment>
<dbReference type="RefSeq" id="WP_123888880.1">
    <property type="nucleotide sequence ID" value="NZ_JBPYCX010000006.1"/>
</dbReference>
<dbReference type="PANTHER" id="PTHR31528">
    <property type="entry name" value="4-AMINO-5-HYDROXYMETHYL-2-METHYLPYRIMIDINE PHOSPHATE SYNTHASE THI11-RELATED"/>
    <property type="match status" value="1"/>
</dbReference>
<keyword evidence="1" id="KW-0732">Signal</keyword>
<feature type="signal peptide" evidence="1">
    <location>
        <begin position="1"/>
        <end position="35"/>
    </location>
</feature>
<dbReference type="PANTHER" id="PTHR31528:SF3">
    <property type="entry name" value="THIAMINE BIOSYNTHESIS PROTEIN HI_0357-RELATED"/>
    <property type="match status" value="1"/>
</dbReference>
<evidence type="ECO:0000256" key="1">
    <source>
        <dbReference type="SAM" id="SignalP"/>
    </source>
</evidence>
<dbReference type="Gene3D" id="3.40.190.10">
    <property type="entry name" value="Periplasmic binding protein-like II"/>
    <property type="match status" value="2"/>
</dbReference>
<dbReference type="Proteomes" id="UP000275199">
    <property type="component" value="Unassembled WGS sequence"/>
</dbReference>
<dbReference type="InterPro" id="IPR027939">
    <property type="entry name" value="NMT1/THI5"/>
</dbReference>
<sequence length="340" mass="37033">MHDTRNPLMSSAKRNLSVLAGSLAVAGTLASPVMAADLDEVVFGTNWFAQAEHGGFYQAKATGIYEKYGLDVSIEMGGPQVNGMQLLVAGKRDFSMGYPIGNIKAVEEGLPVKTVAAAFQGDPQALIAHSNIKSLEQIKEEGLPVYIAAFAHTTFWPWLKTKYGYTDDMIRPYTFSVAPFLADDSIVQQGYLSSEPFAMEKAGVNPSVFLLADYGYPAYATTIETTDKMIDEDPDLVRRFVQASMEGWTSYLQNPAPGNALIQEANPEMTDEQIAYGIEKMKAYGLVTGGDAAAGGIGVMTDARWEKIHDFMLTAGLVDEDLDIHDVYSLDYLPKEPVLP</sequence>
<organism evidence="3 4">
    <name type="scientific">Pseudomonas neustonica</name>
    <dbReference type="NCBI Taxonomy" id="2487346"/>
    <lineage>
        <taxon>Bacteria</taxon>
        <taxon>Pseudomonadati</taxon>
        <taxon>Pseudomonadota</taxon>
        <taxon>Gammaproteobacteria</taxon>
        <taxon>Pseudomonadales</taxon>
        <taxon>Pseudomonadaceae</taxon>
        <taxon>Pseudomonas</taxon>
    </lineage>
</organism>
<evidence type="ECO:0000259" key="2">
    <source>
        <dbReference type="Pfam" id="PF09084"/>
    </source>
</evidence>
<reference evidence="3 4" key="1">
    <citation type="submission" date="2018-11" db="EMBL/GenBank/DDBJ databases">
        <authorList>
            <person name="Jang G.I."/>
            <person name="Hwang C.Y."/>
        </authorList>
    </citation>
    <scope>NUCLEOTIDE SEQUENCE [LARGE SCALE GENOMIC DNA]</scope>
    <source>
        <strain evidence="3 4">SSM26</strain>
    </source>
</reference>
<keyword evidence="4" id="KW-1185">Reference proteome</keyword>
<feature type="domain" description="SsuA/THI5-like" evidence="2">
    <location>
        <begin position="51"/>
        <end position="256"/>
    </location>
</feature>
<evidence type="ECO:0000313" key="4">
    <source>
        <dbReference type="Proteomes" id="UP000275199"/>
    </source>
</evidence>
<gene>
    <name evidence="3" type="ORF">EF096_06850</name>
</gene>